<dbReference type="EMBL" id="CM055754">
    <property type="protein sequence ID" value="KAJ7991072.1"/>
    <property type="molecule type" value="Genomic_DNA"/>
</dbReference>
<proteinExistence type="predicted"/>
<keyword evidence="2" id="KW-1185">Reference proteome</keyword>
<reference evidence="1" key="1">
    <citation type="submission" date="2021-05" db="EMBL/GenBank/DDBJ databases">
        <authorList>
            <person name="Pan Q."/>
            <person name="Jouanno E."/>
            <person name="Zahm M."/>
            <person name="Klopp C."/>
            <person name="Cabau C."/>
            <person name="Louis A."/>
            <person name="Berthelot C."/>
            <person name="Parey E."/>
            <person name="Roest Crollius H."/>
            <person name="Montfort J."/>
            <person name="Robinson-Rechavi M."/>
            <person name="Bouchez O."/>
            <person name="Lampietro C."/>
            <person name="Lopez Roques C."/>
            <person name="Donnadieu C."/>
            <person name="Postlethwait J."/>
            <person name="Bobe J."/>
            <person name="Dillon D."/>
            <person name="Chandos A."/>
            <person name="von Hippel F."/>
            <person name="Guiguen Y."/>
        </authorList>
    </citation>
    <scope>NUCLEOTIDE SEQUENCE</scope>
    <source>
        <strain evidence="1">YG-Jan2019</strain>
    </source>
</reference>
<evidence type="ECO:0000313" key="2">
    <source>
        <dbReference type="Proteomes" id="UP001157502"/>
    </source>
</evidence>
<name>A0ACC2FI88_DALPE</name>
<accession>A0ACC2FI88</accession>
<gene>
    <name evidence="1" type="ORF">DPEC_G00293440</name>
</gene>
<sequence>MVADSKGRTSRRGEHTGQKPGDFTLQFPPDYCQGVRTSERAVGSSVNGDRAEMRSLMPRLQNQLVFTAMDWLPATAGEQKVGRDGGGEG</sequence>
<evidence type="ECO:0000313" key="1">
    <source>
        <dbReference type="EMBL" id="KAJ7991072.1"/>
    </source>
</evidence>
<dbReference type="Proteomes" id="UP001157502">
    <property type="component" value="Chromosome 27"/>
</dbReference>
<organism evidence="1 2">
    <name type="scientific">Dallia pectoralis</name>
    <name type="common">Alaska blackfish</name>
    <dbReference type="NCBI Taxonomy" id="75939"/>
    <lineage>
        <taxon>Eukaryota</taxon>
        <taxon>Metazoa</taxon>
        <taxon>Chordata</taxon>
        <taxon>Craniata</taxon>
        <taxon>Vertebrata</taxon>
        <taxon>Euteleostomi</taxon>
        <taxon>Actinopterygii</taxon>
        <taxon>Neopterygii</taxon>
        <taxon>Teleostei</taxon>
        <taxon>Protacanthopterygii</taxon>
        <taxon>Esociformes</taxon>
        <taxon>Umbridae</taxon>
        <taxon>Dallia</taxon>
    </lineage>
</organism>
<protein>
    <submittedName>
        <fullName evidence="1">Uncharacterized protein</fullName>
    </submittedName>
</protein>
<comment type="caution">
    <text evidence="1">The sequence shown here is derived from an EMBL/GenBank/DDBJ whole genome shotgun (WGS) entry which is preliminary data.</text>
</comment>